<evidence type="ECO:0000313" key="2">
    <source>
        <dbReference type="Proteomes" id="UP000298058"/>
    </source>
</evidence>
<dbReference type="EMBL" id="RQHW01000040">
    <property type="protein sequence ID" value="TGN19097.1"/>
    <property type="molecule type" value="Genomic_DNA"/>
</dbReference>
<name>A0A4R9M0C1_9LEPT</name>
<reference evidence="1" key="1">
    <citation type="journal article" date="2019" name="PLoS Negl. Trop. Dis.">
        <title>Revisiting the worldwide diversity of Leptospira species in the environment.</title>
        <authorList>
            <person name="Vincent A.T."/>
            <person name="Schiettekatte O."/>
            <person name="Bourhy P."/>
            <person name="Veyrier F.J."/>
            <person name="Picardeau M."/>
        </authorList>
    </citation>
    <scope>NUCLEOTIDE SEQUENCE [LARGE SCALE GENOMIC DNA]</scope>
    <source>
        <strain evidence="1">201300427</strain>
    </source>
</reference>
<dbReference type="AlphaFoldDB" id="A0A4R9M0C1"/>
<dbReference type="OrthoDB" id="2606812at2"/>
<organism evidence="1 2">
    <name type="scientific">Leptospira idonii</name>
    <dbReference type="NCBI Taxonomy" id="1193500"/>
    <lineage>
        <taxon>Bacteria</taxon>
        <taxon>Pseudomonadati</taxon>
        <taxon>Spirochaetota</taxon>
        <taxon>Spirochaetia</taxon>
        <taxon>Leptospirales</taxon>
        <taxon>Leptospiraceae</taxon>
        <taxon>Leptospira</taxon>
    </lineage>
</organism>
<sequence>MIWDKDLLIGKAIDFLEKAENSEQNDSTRPLFYSFALEILCKATLSAIHPTLVADPQNEGQNILYALGFKINSQPKSLPAHSIYKRISFIYEEFLDIHVKFCEYFSSLRNEELHSGESPMNSISEKEWLPRFYEIVNLLCKFMKMDMSELIGKVAKQNAIELIEKLDKEEEKLFKEKVKSHKFLYNSKDQSTKEQIKEETTNFNKARLKHGMETDDCPACGNVGLLYGKRIQEKEPKYDGSEFYVEVVFQSTGFICKSCGLELKNQKEILSANLKIRYPQYENLDLHDFFQPEYEDEYMNM</sequence>
<comment type="caution">
    <text evidence="1">The sequence shown here is derived from an EMBL/GenBank/DDBJ whole genome shotgun (WGS) entry which is preliminary data.</text>
</comment>
<proteinExistence type="predicted"/>
<gene>
    <name evidence="1" type="ORF">EHS15_10555</name>
</gene>
<accession>A0A4R9M0C1</accession>
<keyword evidence="2" id="KW-1185">Reference proteome</keyword>
<protein>
    <submittedName>
        <fullName evidence="1">Uncharacterized protein</fullName>
    </submittedName>
</protein>
<dbReference type="Proteomes" id="UP000298058">
    <property type="component" value="Unassembled WGS sequence"/>
</dbReference>
<dbReference type="RefSeq" id="WP_135760539.1">
    <property type="nucleotide sequence ID" value="NZ_RQHW01000040.1"/>
</dbReference>
<evidence type="ECO:0000313" key="1">
    <source>
        <dbReference type="EMBL" id="TGN19097.1"/>
    </source>
</evidence>